<organism evidence="3 4">
    <name type="scientific">Nocardiopsis endophytica</name>
    <dbReference type="NCBI Taxonomy" id="3018445"/>
    <lineage>
        <taxon>Bacteria</taxon>
        <taxon>Bacillati</taxon>
        <taxon>Actinomycetota</taxon>
        <taxon>Actinomycetes</taxon>
        <taxon>Streptosporangiales</taxon>
        <taxon>Nocardiopsidaceae</taxon>
        <taxon>Nocardiopsis</taxon>
    </lineage>
</organism>
<comment type="caution">
    <text evidence="3">The sequence shown here is derived from an EMBL/GenBank/DDBJ whole genome shotgun (WGS) entry which is preliminary data.</text>
</comment>
<evidence type="ECO:0000259" key="2">
    <source>
        <dbReference type="Pfam" id="PF21806"/>
    </source>
</evidence>
<feature type="region of interest" description="Disordered" evidence="1">
    <location>
        <begin position="203"/>
        <end position="248"/>
    </location>
</feature>
<feature type="domain" description="DUF6879" evidence="2">
    <location>
        <begin position="36"/>
        <end position="196"/>
    </location>
</feature>
<dbReference type="Proteomes" id="UP001527866">
    <property type="component" value="Unassembled WGS sequence"/>
</dbReference>
<sequence length="248" mass="27557">MTDPHVFEAVYEARGTVLGRAAYHADAKALRESPDITGDVWKLERSQRFDESGDEAWEAYLAGDMSRAIAIFEGERERLRGQVARYAGQGLRMRRLRVAETPPSGYLRWEMHSHRVFVESGYEIAVLDAERIGSLEERRPLPETMVYGGRVVYQVLYDRWWAPAGAKRIDDPGLARRVADAIAGLYAGAEPFMEFYRREIAPGPDAKQAPEAGRGSREGLPGRGGAALADRRGTGAGVAARPQGVRRR</sequence>
<evidence type="ECO:0000313" key="3">
    <source>
        <dbReference type="EMBL" id="MDA2814726.1"/>
    </source>
</evidence>
<accession>A0ABT4UCM9</accession>
<dbReference type="Pfam" id="PF21806">
    <property type="entry name" value="DUF6879"/>
    <property type="match status" value="1"/>
</dbReference>
<name>A0ABT4UCM9_9ACTN</name>
<evidence type="ECO:0000313" key="4">
    <source>
        <dbReference type="Proteomes" id="UP001527866"/>
    </source>
</evidence>
<dbReference type="EMBL" id="JAQFWQ010000139">
    <property type="protein sequence ID" value="MDA2814726.1"/>
    <property type="molecule type" value="Genomic_DNA"/>
</dbReference>
<reference evidence="3 4" key="1">
    <citation type="submission" date="2023-01" db="EMBL/GenBank/DDBJ databases">
        <title>Draft genome sequence of Nocardiopsis sp. RSe5-2 isolated from halophytes.</title>
        <authorList>
            <person name="Duangmal K."/>
            <person name="Chantavorakit T."/>
        </authorList>
    </citation>
    <scope>NUCLEOTIDE SEQUENCE [LARGE SCALE GENOMIC DNA]</scope>
    <source>
        <strain evidence="3 4">RSe5-2</strain>
    </source>
</reference>
<dbReference type="RefSeq" id="WP_270690224.1">
    <property type="nucleotide sequence ID" value="NZ_JAQFWQ010000139.1"/>
</dbReference>
<proteinExistence type="predicted"/>
<dbReference type="InterPro" id="IPR049244">
    <property type="entry name" value="DUF6879"/>
</dbReference>
<gene>
    <name evidence="3" type="ORF">O4J56_29045</name>
</gene>
<evidence type="ECO:0000256" key="1">
    <source>
        <dbReference type="SAM" id="MobiDB-lite"/>
    </source>
</evidence>
<keyword evidence="4" id="KW-1185">Reference proteome</keyword>
<protein>
    <recommendedName>
        <fullName evidence="2">DUF6879 domain-containing protein</fullName>
    </recommendedName>
</protein>